<comment type="pathway">
    <text evidence="1 5">Protein modification; protein neddylation.</text>
</comment>
<dbReference type="GO" id="GO:0019781">
    <property type="term" value="F:NEDD8 activating enzyme activity"/>
    <property type="evidence" value="ECO:0000318"/>
    <property type="project" value="GO_Central"/>
</dbReference>
<dbReference type="FunFam" id="3.40.50.720:FF:000475">
    <property type="entry name" value="NEDD8-activating enzyme E1 regulatory subunit"/>
    <property type="match status" value="1"/>
</dbReference>
<dbReference type="EMBL" id="GL871032">
    <property type="protein sequence ID" value="EGC36255.1"/>
    <property type="molecule type" value="Genomic_DNA"/>
</dbReference>
<dbReference type="GO" id="GO:0005737">
    <property type="term" value="C:cytoplasm"/>
    <property type="evidence" value="ECO:0000318"/>
    <property type="project" value="GO_Central"/>
</dbReference>
<gene>
    <name evidence="7" type="ORF">DICPUDRAFT_94352</name>
</gene>
<dbReference type="SUPFAM" id="SSF69572">
    <property type="entry name" value="Activating enzymes of the ubiquitin-like proteins"/>
    <property type="match status" value="1"/>
</dbReference>
<dbReference type="FunFam" id="3.40.50.720:FF:001666">
    <property type="entry name" value="NEDD8-activating enzyme E1 regulatory subunit"/>
    <property type="match status" value="1"/>
</dbReference>
<dbReference type="VEuPathDB" id="AmoebaDB:DICPUDRAFT_94352"/>
<organism evidence="7 8">
    <name type="scientific">Dictyostelium purpureum</name>
    <name type="common">Slime mold</name>
    <dbReference type="NCBI Taxonomy" id="5786"/>
    <lineage>
        <taxon>Eukaryota</taxon>
        <taxon>Amoebozoa</taxon>
        <taxon>Evosea</taxon>
        <taxon>Eumycetozoa</taxon>
        <taxon>Dictyostelia</taxon>
        <taxon>Dictyosteliales</taxon>
        <taxon>Dictyosteliaceae</taxon>
        <taxon>Dictyostelium</taxon>
    </lineage>
</organism>
<dbReference type="InterPro" id="IPR000594">
    <property type="entry name" value="ThiF_NAD_FAD-bd"/>
</dbReference>
<evidence type="ECO:0000256" key="5">
    <source>
        <dbReference type="PIRNR" id="PIRNR039099"/>
    </source>
</evidence>
<name>F0ZIG4_DICPU</name>
<dbReference type="CDD" id="cd01493">
    <property type="entry name" value="APPBP1_RUB"/>
    <property type="match status" value="1"/>
</dbReference>
<dbReference type="UniPathway" id="UPA00885"/>
<dbReference type="GeneID" id="10500921"/>
<dbReference type="STRING" id="5786.F0ZIG4"/>
<dbReference type="FunCoup" id="F0ZIG4">
    <property type="interactions" value="1026"/>
</dbReference>
<evidence type="ECO:0000256" key="2">
    <source>
        <dbReference type="ARBA" id="ARBA00006868"/>
    </source>
</evidence>
<dbReference type="PANTHER" id="PTHR10953:SF29">
    <property type="entry name" value="NEDD8-ACTIVATING ENZYME E1 REGULATORY SUBUNIT"/>
    <property type="match status" value="1"/>
</dbReference>
<dbReference type="GO" id="GO:0019954">
    <property type="term" value="P:asexual reproduction"/>
    <property type="evidence" value="ECO:0007669"/>
    <property type="project" value="EnsemblProtists"/>
</dbReference>
<reference evidence="8" key="1">
    <citation type="journal article" date="2011" name="Genome Biol.">
        <title>Comparative genomics of the social amoebae Dictyostelium discoideum and Dictyostelium purpureum.</title>
        <authorList>
            <consortium name="US DOE Joint Genome Institute (JGI-PGF)"/>
            <person name="Sucgang R."/>
            <person name="Kuo A."/>
            <person name="Tian X."/>
            <person name="Salerno W."/>
            <person name="Parikh A."/>
            <person name="Feasley C.L."/>
            <person name="Dalin E."/>
            <person name="Tu H."/>
            <person name="Huang E."/>
            <person name="Barry K."/>
            <person name="Lindquist E."/>
            <person name="Shapiro H."/>
            <person name="Bruce D."/>
            <person name="Schmutz J."/>
            <person name="Salamov A."/>
            <person name="Fey P."/>
            <person name="Gaudet P."/>
            <person name="Anjard C."/>
            <person name="Babu M.M."/>
            <person name="Basu S."/>
            <person name="Bushmanova Y."/>
            <person name="van der Wel H."/>
            <person name="Katoh-Kurasawa M."/>
            <person name="Dinh C."/>
            <person name="Coutinho P.M."/>
            <person name="Saito T."/>
            <person name="Elias M."/>
            <person name="Schaap P."/>
            <person name="Kay R.R."/>
            <person name="Henrissat B."/>
            <person name="Eichinger L."/>
            <person name="Rivero F."/>
            <person name="Putnam N.H."/>
            <person name="West C.M."/>
            <person name="Loomis W.F."/>
            <person name="Chisholm R.L."/>
            <person name="Shaulsky G."/>
            <person name="Strassmann J.E."/>
            <person name="Queller D.C."/>
            <person name="Kuspa A."/>
            <person name="Grigoriev I.V."/>
        </authorList>
    </citation>
    <scope>NUCLEOTIDE SEQUENCE [LARGE SCALE GENOMIC DNA]</scope>
    <source>
        <strain evidence="8">QSDP1</strain>
    </source>
</reference>
<proteinExistence type="inferred from homology"/>
<evidence type="ECO:0000259" key="6">
    <source>
        <dbReference type="Pfam" id="PF00899"/>
    </source>
</evidence>
<dbReference type="PIRSF" id="PIRSF039099">
    <property type="entry name" value="APP-BP1"/>
    <property type="match status" value="1"/>
</dbReference>
<dbReference type="InterPro" id="IPR035985">
    <property type="entry name" value="Ubiquitin-activating_enz"/>
</dbReference>
<evidence type="ECO:0000313" key="7">
    <source>
        <dbReference type="EMBL" id="EGC36255.1"/>
    </source>
</evidence>
<dbReference type="GO" id="GO:0043326">
    <property type="term" value="P:chemotaxis to folate"/>
    <property type="evidence" value="ECO:0007669"/>
    <property type="project" value="EnsemblProtists"/>
</dbReference>
<dbReference type="InterPro" id="IPR045886">
    <property type="entry name" value="ThiF/MoeB/HesA"/>
</dbReference>
<dbReference type="OrthoDB" id="1708823at2759"/>
<dbReference type="Proteomes" id="UP000001064">
    <property type="component" value="Unassembled WGS sequence"/>
</dbReference>
<dbReference type="RefSeq" id="XP_003287201.1">
    <property type="nucleotide sequence ID" value="XM_003287153.1"/>
</dbReference>
<dbReference type="Pfam" id="PF00899">
    <property type="entry name" value="ThiF"/>
    <property type="match status" value="1"/>
</dbReference>
<dbReference type="GO" id="GO:0043327">
    <property type="term" value="P:chemotaxis to cAMP"/>
    <property type="evidence" value="ECO:0007669"/>
    <property type="project" value="EnsemblProtists"/>
</dbReference>
<dbReference type="Gene3D" id="3.40.50.720">
    <property type="entry name" value="NAD(P)-binding Rossmann-like Domain"/>
    <property type="match status" value="2"/>
</dbReference>
<evidence type="ECO:0000313" key="8">
    <source>
        <dbReference type="Proteomes" id="UP000001064"/>
    </source>
</evidence>
<keyword evidence="8" id="KW-1185">Reference proteome</keyword>
<dbReference type="GO" id="GO:0045116">
    <property type="term" value="P:protein neddylation"/>
    <property type="evidence" value="ECO:0000318"/>
    <property type="project" value="GO_Central"/>
</dbReference>
<dbReference type="InterPro" id="IPR030667">
    <property type="entry name" value="APP-BP1"/>
</dbReference>
<keyword evidence="4 5" id="KW-0833">Ubl conjugation pathway</keyword>
<accession>F0ZIG4</accession>
<evidence type="ECO:0000256" key="1">
    <source>
        <dbReference type="ARBA" id="ARBA00005032"/>
    </source>
</evidence>
<evidence type="ECO:0000256" key="4">
    <source>
        <dbReference type="ARBA" id="ARBA00022786"/>
    </source>
</evidence>
<feature type="domain" description="THIF-type NAD/FAD binding fold" evidence="6">
    <location>
        <begin position="14"/>
        <end position="522"/>
    </location>
</feature>
<dbReference type="InParanoid" id="F0ZIG4"/>
<dbReference type="KEGG" id="dpp:DICPUDRAFT_94352"/>
<dbReference type="eggNOG" id="KOG2016">
    <property type="taxonomic scope" value="Eukaryota"/>
</dbReference>
<protein>
    <recommendedName>
        <fullName evidence="3 5">NEDD8-activating enzyme E1 regulatory subunit</fullName>
    </recommendedName>
</protein>
<dbReference type="OMA" id="KLITHQY"/>
<evidence type="ECO:0000256" key="3">
    <source>
        <dbReference type="ARBA" id="ARBA00015407"/>
    </source>
</evidence>
<dbReference type="GO" id="GO:0030587">
    <property type="term" value="P:sorocarp development"/>
    <property type="evidence" value="ECO:0007669"/>
    <property type="project" value="EnsemblProtists"/>
</dbReference>
<comment type="similarity">
    <text evidence="2 5">Belongs to the ubiquitin-activating E1 family. ULA1 subfamily.</text>
</comment>
<dbReference type="AlphaFoldDB" id="F0ZIG4"/>
<sequence length="526" mass="60042">MSQNNTTTTDTDKYDRQLRLWGEDGQSKLEKSHILLLNGNATGCETLKNLVLPGIGSFTIVDNKKVVEQDLGNNFFVERSSIGKPRASVVCELLRELNDRVKGSSVEECPVHLINNNISFFKDFSLVIASRLPEPALLTLSQYLFEKNIPLAVVNSYGYIGYLRISTPEHQIIESKPDDPIDDLRIYNPFQQLVDQADALDLKSLDSQKHSHVPYVLLLIKFLKEWRSTHDNKMPESRAEKEEFKKIFISKSLDYSDEKNFIEGVNNLLKYVQPPRIPGDVQNLLKDAKASNITETMDDFWVLVSALKDFVEKNDNTLPLHGNVPDMTSDTESFIKLQKAYQEKSQADLTQFTNLVDQIVTKTGRSSISPDLIKKFCKNSRFLNIIRYRSISDEFSQPKTKMIISELEQQDNIMIFYTLLRGVDKFFNNYHRYPGSNDEDYESDISLLKNVISQFLSEINIPVDLVKDDYINEFVRFGGSELHNIASLMGGVTSQEIIKLVTHQYVPLNNTFIFNGINSTTASFNL</sequence>
<dbReference type="PANTHER" id="PTHR10953">
    <property type="entry name" value="UBIQUITIN-ACTIVATING ENZYME E1"/>
    <property type="match status" value="1"/>
</dbReference>